<comment type="caution">
    <text evidence="9">The sequence shown here is derived from an EMBL/GenBank/DDBJ whole genome shotgun (WGS) entry which is preliminary data.</text>
</comment>
<feature type="transmembrane region" description="Helical" evidence="7">
    <location>
        <begin position="1421"/>
        <end position="1439"/>
    </location>
</feature>
<feature type="region of interest" description="Disordered" evidence="6">
    <location>
        <begin position="599"/>
        <end position="685"/>
    </location>
</feature>
<dbReference type="InterPro" id="IPR038900">
    <property type="entry name" value="TMC"/>
</dbReference>
<feature type="compositionally biased region" description="Polar residues" evidence="6">
    <location>
        <begin position="18"/>
        <end position="31"/>
    </location>
</feature>
<evidence type="ECO:0000256" key="7">
    <source>
        <dbReference type="SAM" id="Phobius"/>
    </source>
</evidence>
<feature type="region of interest" description="Disordered" evidence="6">
    <location>
        <begin position="303"/>
        <end position="345"/>
    </location>
</feature>
<dbReference type="Proteomes" id="UP001607302">
    <property type="component" value="Unassembled WGS sequence"/>
</dbReference>
<reference evidence="9 10" key="1">
    <citation type="journal article" date="2024" name="Ann. Entomol. Soc. Am.">
        <title>Genomic analyses of the southern and eastern yellowjacket wasps (Hymenoptera: Vespidae) reveal evolutionary signatures of social life.</title>
        <authorList>
            <person name="Catto M.A."/>
            <person name="Caine P.B."/>
            <person name="Orr S.E."/>
            <person name="Hunt B.G."/>
            <person name="Goodisman M.A.D."/>
        </authorList>
    </citation>
    <scope>NUCLEOTIDE SEQUENCE [LARGE SCALE GENOMIC DNA]</scope>
    <source>
        <strain evidence="9">233</strain>
        <tissue evidence="9">Head and thorax</tissue>
    </source>
</reference>
<feature type="compositionally biased region" description="Acidic residues" evidence="6">
    <location>
        <begin position="636"/>
        <end position="645"/>
    </location>
</feature>
<comment type="subcellular location">
    <subcellularLocation>
        <location evidence="1">Membrane</location>
        <topology evidence="1">Multi-pass membrane protein</topology>
    </subcellularLocation>
</comment>
<dbReference type="Pfam" id="PF07810">
    <property type="entry name" value="TMC"/>
    <property type="match status" value="1"/>
</dbReference>
<dbReference type="Gene3D" id="2.30.29.30">
    <property type="entry name" value="Pleckstrin-homology domain (PH domain)/Phosphotyrosine-binding domain (PTB)"/>
    <property type="match status" value="1"/>
</dbReference>
<evidence type="ECO:0000256" key="6">
    <source>
        <dbReference type="SAM" id="MobiDB-lite"/>
    </source>
</evidence>
<feature type="transmembrane region" description="Helical" evidence="7">
    <location>
        <begin position="985"/>
        <end position="1007"/>
    </location>
</feature>
<gene>
    <name evidence="9" type="ORF">V1478_014042</name>
</gene>
<feature type="domain" description="TMC" evidence="8">
    <location>
        <begin position="1351"/>
        <end position="1466"/>
    </location>
</feature>
<dbReference type="InterPro" id="IPR012496">
    <property type="entry name" value="TMC_dom"/>
</dbReference>
<feature type="region of interest" description="Disordered" evidence="6">
    <location>
        <begin position="128"/>
        <end position="185"/>
    </location>
</feature>
<evidence type="ECO:0000259" key="8">
    <source>
        <dbReference type="Pfam" id="PF07810"/>
    </source>
</evidence>
<dbReference type="PANTHER" id="PTHR23302">
    <property type="entry name" value="TRANSMEMBRANE CHANNEL-RELATED"/>
    <property type="match status" value="1"/>
</dbReference>
<dbReference type="EMBL" id="JAUDFV010000154">
    <property type="protein sequence ID" value="KAL2716366.1"/>
    <property type="molecule type" value="Genomic_DNA"/>
</dbReference>
<evidence type="ECO:0000256" key="5">
    <source>
        <dbReference type="ARBA" id="ARBA00023136"/>
    </source>
</evidence>
<feature type="compositionally biased region" description="Polar residues" evidence="6">
    <location>
        <begin position="303"/>
        <end position="323"/>
    </location>
</feature>
<feature type="compositionally biased region" description="Basic residues" evidence="6">
    <location>
        <begin position="657"/>
        <end position="669"/>
    </location>
</feature>
<feature type="transmembrane region" description="Helical" evidence="7">
    <location>
        <begin position="896"/>
        <end position="915"/>
    </location>
</feature>
<organism evidence="9 10">
    <name type="scientific">Vespula squamosa</name>
    <name type="common">Southern yellow jacket</name>
    <name type="synonym">Wasp</name>
    <dbReference type="NCBI Taxonomy" id="30214"/>
    <lineage>
        <taxon>Eukaryota</taxon>
        <taxon>Metazoa</taxon>
        <taxon>Ecdysozoa</taxon>
        <taxon>Arthropoda</taxon>
        <taxon>Hexapoda</taxon>
        <taxon>Insecta</taxon>
        <taxon>Pterygota</taxon>
        <taxon>Neoptera</taxon>
        <taxon>Endopterygota</taxon>
        <taxon>Hymenoptera</taxon>
        <taxon>Apocrita</taxon>
        <taxon>Aculeata</taxon>
        <taxon>Vespoidea</taxon>
        <taxon>Vespidae</taxon>
        <taxon>Vespinae</taxon>
        <taxon>Vespula</taxon>
    </lineage>
</organism>
<keyword evidence="4 7" id="KW-1133">Transmembrane helix</keyword>
<keyword evidence="5 7" id="KW-0472">Membrane</keyword>
<feature type="transmembrane region" description="Helical" evidence="7">
    <location>
        <begin position="818"/>
        <end position="842"/>
    </location>
</feature>
<comment type="similarity">
    <text evidence="2">Belongs to the TMC family.</text>
</comment>
<feature type="transmembrane region" description="Helical" evidence="7">
    <location>
        <begin position="863"/>
        <end position="884"/>
    </location>
</feature>
<name>A0ABD2A6Z4_VESSQ</name>
<feature type="compositionally biased region" description="Basic and acidic residues" evidence="6">
    <location>
        <begin position="622"/>
        <end position="635"/>
    </location>
</feature>
<evidence type="ECO:0000256" key="2">
    <source>
        <dbReference type="ARBA" id="ARBA00006510"/>
    </source>
</evidence>
<sequence length="1708" mass="195215">MLKNWTKQTVASVNANSTTLANPISGSTVPSSLAAPPECENSLKPRKKLSFKEPETIFNHLKLRRPFVRAKTTSLQPVRSASIDINLDENPFEEENDEIEELESQAMRVVRTVGQAFEVCHKLSINNTNEERDRGEKEKERDHSENHRDVYEEQDEIPNEQSQSSPLTLHKGETEDSVQEQSSVSCLLRSHDVPATTASTSPIRQSPLGTVASDCGGLLVGGELTALKHEIQLLRERLEQQSQQTRAAVAHAKLLQDQLAAETAARVEAQTRTHQLLVQNKELLEHIGALVGHLREQERISSGHVNTQSQMPVSSTTTQQASTIPDLPNLGQCQRTGEQSSPWESDPSAFTYCPYSMDSLYPGSLGVMGIQGSSSSTDQLHFQAQLIERLHNISPYQSQRSPYATPSPYTMPHGFLLSPNSRPSNSAQLSPSSISLRVSQPNSFTPSPVMNHKLDNYRTTTTIAENTDIQQSSFIKPLPCNVNDQSSPSIDNNKIKQERYYGQEEIPPIVLDPPPQGKRMDGITKEVSVKQNSQETNSDKGQAQKKIAAMLRSPGPPPTRTTSARLPPRNDLMSQVEPTSSFSSFDRPFVKFVNVKDDNGKDSVMSEQGEKQRMMNQTEMQNKSHVDEQKEHEEREECEERDEDYSVSASAIILRRNSSRRQSRRKRRTSSPFATEGEEVNAVRRQSSAYTNSSIDTAISIEDDGTQEQVFEKLKLHKEVLNGVKEEPWPLRKKIKLVRQAKLYVRKHEGVLQERLAQNRSTKDVIARISLLITKKWQYFRRELINLETWLIPWELRIKEIESHFGSAVASYFVFLRWLFWINFVITILLMAFVVVPEMFIADVKSAGERKIIPKEERIKSSHLTTLWNFEGILRYSPFFYGWYTNHDSKKGYRLPLAYFVTNLVVYTYSFVVILRKMAKNSRQSKLTEKEDEYTFSWKLFTGWDFMIGNPETAHNRVASIVLSFKEALLEEAEKEKDKRNWKIILIRSFVHISVLSLLALSAYIVVKVVARSTDEEADKNLWRQNEITLVMSLISYVFPIIFEVLGLLESYHPRKQLRRQLARIMVLNLLNLYSLIFALFNKISYMKEKLIQLNPTKINCIYTPVKCVGNLINSESTVTLASLSLTLMGSVTYTNITNQSIKQNQSASIQYEGFIKEFLSNDNNFHNLNYGDYNANSEDYYNNGDYPPIDNDLFNNTFIDNEINNTWLNTTNNNEELQTTNSNFNTNEDYRNIESFAENSTESYSSENTFSTLKDNNIYEEYNSSSSTTKFDITKEINNFITEYSVFNTEGNDNETNTSNSIELNGSDIPLTENIKHIVMCYERVCTSETQEAPVQRLDLKTRKELRRLCWETMYGQELAKLTVMDLVMTIVSTLGMDFFRAVFVRCMNNCWCWDLEKQFPQYGDFKIAENILHLVNNQGMVWMGMFFSPGLAVLNLLKLGILMYLRSWAVLTSNVPHKIVFRASRSNNFYFALLLMMLFLCVLPVGYAIVRVEPSWHCGPFSGYSRIYMFATKSLKDSLPEVIKPCLDYISSASMVIPLIVLMTLIIYYMTSLTGSLREANNDLKIQLRQERTEKRRKLFKITEKRQEAIDMSFTRWKNAVLPSNNSNKCDSYTAIAIEKLNDVVTHERKYSITFEEVGITDVEPKSLPHDSNLGQKMHEVRDFGSDSLVSPSSKDALIPEIRINEAEDKTIKSNFHSVNEKNDTD</sequence>
<feature type="compositionally biased region" description="Basic and acidic residues" evidence="6">
    <location>
        <begin position="129"/>
        <end position="151"/>
    </location>
</feature>
<protein>
    <submittedName>
        <fullName evidence="9">Transmembrane channel-like protein</fullName>
    </submittedName>
</protein>
<evidence type="ECO:0000313" key="9">
    <source>
        <dbReference type="EMBL" id="KAL2716366.1"/>
    </source>
</evidence>
<accession>A0ABD2A6Z4</accession>
<feature type="compositionally biased region" description="Polar residues" evidence="6">
    <location>
        <begin position="331"/>
        <end position="343"/>
    </location>
</feature>
<feature type="transmembrane region" description="Helical" evidence="7">
    <location>
        <begin position="1471"/>
        <end position="1492"/>
    </location>
</feature>
<keyword evidence="10" id="KW-1185">Reference proteome</keyword>
<feature type="compositionally biased region" description="Polar residues" evidence="6">
    <location>
        <begin position="572"/>
        <end position="582"/>
    </location>
</feature>
<dbReference type="InterPro" id="IPR011993">
    <property type="entry name" value="PH-like_dom_sf"/>
</dbReference>
<feature type="transmembrane region" description="Helical" evidence="7">
    <location>
        <begin position="1061"/>
        <end position="1081"/>
    </location>
</feature>
<feature type="region of interest" description="Disordered" evidence="6">
    <location>
        <begin position="550"/>
        <end position="582"/>
    </location>
</feature>
<feature type="transmembrane region" description="Helical" evidence="7">
    <location>
        <begin position="1027"/>
        <end position="1049"/>
    </location>
</feature>
<evidence type="ECO:0000256" key="1">
    <source>
        <dbReference type="ARBA" id="ARBA00004141"/>
    </source>
</evidence>
<proteinExistence type="inferred from homology"/>
<evidence type="ECO:0000256" key="3">
    <source>
        <dbReference type="ARBA" id="ARBA00022692"/>
    </source>
</evidence>
<evidence type="ECO:0000256" key="4">
    <source>
        <dbReference type="ARBA" id="ARBA00022989"/>
    </source>
</evidence>
<feature type="transmembrane region" description="Helical" evidence="7">
    <location>
        <begin position="1531"/>
        <end position="1551"/>
    </location>
</feature>
<evidence type="ECO:0000313" key="10">
    <source>
        <dbReference type="Proteomes" id="UP001607302"/>
    </source>
</evidence>
<keyword evidence="3 7" id="KW-0812">Transmembrane</keyword>
<dbReference type="PANTHER" id="PTHR23302:SF40">
    <property type="entry name" value="TRANSMEMBRANE CHANNEL-LIKE PROTEIN"/>
    <property type="match status" value="1"/>
</dbReference>
<feature type="region of interest" description="Disordered" evidence="6">
    <location>
        <begin position="18"/>
        <end position="41"/>
    </location>
</feature>
<dbReference type="GO" id="GO:0016020">
    <property type="term" value="C:membrane"/>
    <property type="evidence" value="ECO:0007669"/>
    <property type="project" value="UniProtKB-SubCell"/>
</dbReference>